<dbReference type="Proteomes" id="UP000007110">
    <property type="component" value="Unassembled WGS sequence"/>
</dbReference>
<dbReference type="GO" id="GO:0005764">
    <property type="term" value="C:lysosome"/>
    <property type="evidence" value="ECO:0000318"/>
    <property type="project" value="GO_Central"/>
</dbReference>
<evidence type="ECO:0000256" key="4">
    <source>
        <dbReference type="ARBA" id="ARBA00022729"/>
    </source>
</evidence>
<dbReference type="KEGG" id="spu:586684"/>
<evidence type="ECO:0000256" key="2">
    <source>
        <dbReference type="ARBA" id="ARBA00005679"/>
    </source>
</evidence>
<dbReference type="GO" id="GO:0016667">
    <property type="term" value="F:oxidoreductase activity, acting on a sulfur group of donors"/>
    <property type="evidence" value="ECO:0000318"/>
    <property type="project" value="GO_Central"/>
</dbReference>
<keyword evidence="8" id="KW-1185">Reference proteome</keyword>
<evidence type="ECO:0000256" key="1">
    <source>
        <dbReference type="ARBA" id="ARBA00004613"/>
    </source>
</evidence>
<dbReference type="RefSeq" id="XP_791549.3">
    <property type="nucleotide sequence ID" value="XM_786456.5"/>
</dbReference>
<evidence type="ECO:0000256" key="6">
    <source>
        <dbReference type="SAM" id="SignalP"/>
    </source>
</evidence>
<accession>A0A7M7RFV9</accession>
<sequence length="252" mass="27552">MPGRICIITSIAVLLIIPSVVLGCGFHPNLWCSSPEISEQCGVQKQCLLWQSEQKAADAPLVRYELYFESLCPGCRQLLTTELYPAWQKVKSIVNVTLVPYGNAIELEVAGKWQYTCQHGPQECVGNLVETCALSILPFDKAFPFIYCLETNNPATAGSQCAKELGLLSEYPSIQNCSEGSMGNALEHSMALKTEALNPPHEYVPWVVLNGAHTNAIQNQAETDSLGLICQAYTGVKPAGCTQEGRMRSPRD</sequence>
<dbReference type="InterPro" id="IPR004911">
    <property type="entry name" value="Interferon-induced_GILT"/>
</dbReference>
<comment type="subcellular location">
    <subcellularLocation>
        <location evidence="1">Secreted</location>
    </subcellularLocation>
</comment>
<dbReference type="InParanoid" id="A0A7M7RFV9"/>
<dbReference type="CTD" id="10437"/>
<proteinExistence type="inferred from homology"/>
<dbReference type="AlphaFoldDB" id="A0A7M7RFV9"/>
<dbReference type="GO" id="GO:0016671">
    <property type="term" value="F:oxidoreductase activity, acting on a sulfur group of donors, disulfide as acceptor"/>
    <property type="evidence" value="ECO:0007669"/>
    <property type="project" value="InterPro"/>
</dbReference>
<dbReference type="PROSITE" id="PS51257">
    <property type="entry name" value="PROKAR_LIPOPROTEIN"/>
    <property type="match status" value="1"/>
</dbReference>
<evidence type="ECO:0000313" key="8">
    <source>
        <dbReference type="Proteomes" id="UP000007110"/>
    </source>
</evidence>
<reference evidence="8" key="1">
    <citation type="submission" date="2015-02" db="EMBL/GenBank/DDBJ databases">
        <title>Genome sequencing for Strongylocentrotus purpuratus.</title>
        <authorList>
            <person name="Murali S."/>
            <person name="Liu Y."/>
            <person name="Vee V."/>
            <person name="English A."/>
            <person name="Wang M."/>
            <person name="Skinner E."/>
            <person name="Han Y."/>
            <person name="Muzny D.M."/>
            <person name="Worley K.C."/>
            <person name="Gibbs R.A."/>
        </authorList>
    </citation>
    <scope>NUCLEOTIDE SEQUENCE</scope>
</reference>
<dbReference type="OrthoDB" id="958254at2759"/>
<keyword evidence="3" id="KW-0964">Secreted</keyword>
<dbReference type="EnsemblMetazoa" id="XM_786456">
    <property type="protein sequence ID" value="XP_791549"/>
    <property type="gene ID" value="LOC586684"/>
</dbReference>
<feature type="signal peptide" evidence="6">
    <location>
        <begin position="1"/>
        <end position="23"/>
    </location>
</feature>
<protein>
    <recommendedName>
        <fullName evidence="9">Gamma-interferon-inducible lysosomal thiol reductase</fullName>
    </recommendedName>
</protein>
<organism evidence="7 8">
    <name type="scientific">Strongylocentrotus purpuratus</name>
    <name type="common">Purple sea urchin</name>
    <dbReference type="NCBI Taxonomy" id="7668"/>
    <lineage>
        <taxon>Eukaryota</taxon>
        <taxon>Metazoa</taxon>
        <taxon>Echinodermata</taxon>
        <taxon>Eleutherozoa</taxon>
        <taxon>Echinozoa</taxon>
        <taxon>Echinoidea</taxon>
        <taxon>Euechinoidea</taxon>
        <taxon>Echinacea</taxon>
        <taxon>Camarodonta</taxon>
        <taxon>Echinidea</taxon>
        <taxon>Strongylocentrotidae</taxon>
        <taxon>Strongylocentrotus</taxon>
    </lineage>
</organism>
<name>A0A7M7RFV9_STRPU</name>
<keyword evidence="4 6" id="KW-0732">Signal</keyword>
<evidence type="ECO:0000256" key="5">
    <source>
        <dbReference type="ARBA" id="ARBA00023180"/>
    </source>
</evidence>
<feature type="chain" id="PRO_5029537040" description="Gamma-interferon-inducible lysosomal thiol reductase" evidence="6">
    <location>
        <begin position="24"/>
        <end position="252"/>
    </location>
</feature>
<evidence type="ECO:0000313" key="7">
    <source>
        <dbReference type="EnsemblMetazoa" id="XP_791549"/>
    </source>
</evidence>
<dbReference type="PANTHER" id="PTHR13234">
    <property type="entry name" value="GAMMA-INTERFERON INDUCIBLE LYSOSOMAL THIOL REDUCTASE GILT"/>
    <property type="match status" value="1"/>
</dbReference>
<dbReference type="Pfam" id="PF03227">
    <property type="entry name" value="GILT"/>
    <property type="match status" value="1"/>
</dbReference>
<evidence type="ECO:0008006" key="9">
    <source>
        <dbReference type="Google" id="ProtNLM"/>
    </source>
</evidence>
<dbReference type="GeneID" id="586684"/>
<reference evidence="7" key="2">
    <citation type="submission" date="2021-01" db="UniProtKB">
        <authorList>
            <consortium name="EnsemblMetazoa"/>
        </authorList>
    </citation>
    <scope>IDENTIFICATION</scope>
</reference>
<dbReference type="GO" id="GO:0005576">
    <property type="term" value="C:extracellular region"/>
    <property type="evidence" value="ECO:0007669"/>
    <property type="project" value="UniProtKB-SubCell"/>
</dbReference>
<dbReference type="FunCoup" id="A0A7M7RFV9">
    <property type="interactions" value="322"/>
</dbReference>
<dbReference type="OMA" id="SHKEVCF"/>
<dbReference type="PANTHER" id="PTHR13234:SF8">
    <property type="entry name" value="GAMMA-INTERFERON-INDUCIBLE LYSOSOMAL THIOL REDUCTASE"/>
    <property type="match status" value="1"/>
</dbReference>
<keyword evidence="5" id="KW-0325">Glycoprotein</keyword>
<comment type="similarity">
    <text evidence="2">Belongs to the GILT family.</text>
</comment>
<evidence type="ECO:0000256" key="3">
    <source>
        <dbReference type="ARBA" id="ARBA00022525"/>
    </source>
</evidence>